<dbReference type="RefSeq" id="WP_377304512.1">
    <property type="nucleotide sequence ID" value="NZ_JBHSMK010000005.1"/>
</dbReference>
<feature type="region of interest" description="Disordered" evidence="1">
    <location>
        <begin position="1"/>
        <end position="23"/>
    </location>
</feature>
<gene>
    <name evidence="3" type="ORF">ACFPME_09405</name>
</gene>
<dbReference type="InterPro" id="IPR052746">
    <property type="entry name" value="MlaB_ABC_Transporter"/>
</dbReference>
<dbReference type="Pfam" id="PF13466">
    <property type="entry name" value="STAS_2"/>
    <property type="match status" value="1"/>
</dbReference>
<dbReference type="PROSITE" id="PS50801">
    <property type="entry name" value="STAS"/>
    <property type="match status" value="1"/>
</dbReference>
<dbReference type="InterPro" id="IPR058548">
    <property type="entry name" value="MlaB-like_STAS"/>
</dbReference>
<comment type="caution">
    <text evidence="3">The sequence shown here is derived from an EMBL/GenBank/DDBJ whole genome shotgun (WGS) entry which is preliminary data.</text>
</comment>
<dbReference type="Proteomes" id="UP001596013">
    <property type="component" value="Unassembled WGS sequence"/>
</dbReference>
<feature type="compositionally biased region" description="Basic residues" evidence="1">
    <location>
        <begin position="1"/>
        <end position="11"/>
    </location>
</feature>
<keyword evidence="4" id="KW-1185">Reference proteome</keyword>
<feature type="domain" description="STAS" evidence="2">
    <location>
        <begin position="47"/>
        <end position="122"/>
    </location>
</feature>
<name>A0ABW0JM04_9GAMM</name>
<reference evidence="4" key="1">
    <citation type="journal article" date="2019" name="Int. J. Syst. Evol. Microbiol.">
        <title>The Global Catalogue of Microorganisms (GCM) 10K type strain sequencing project: providing services to taxonomists for standard genome sequencing and annotation.</title>
        <authorList>
            <consortium name="The Broad Institute Genomics Platform"/>
            <consortium name="The Broad Institute Genome Sequencing Center for Infectious Disease"/>
            <person name="Wu L."/>
            <person name="Ma J."/>
        </authorList>
    </citation>
    <scope>NUCLEOTIDE SEQUENCE [LARGE SCALE GENOMIC DNA]</scope>
    <source>
        <strain evidence="4">JCM 17130</strain>
    </source>
</reference>
<dbReference type="PANTHER" id="PTHR35849">
    <property type="entry name" value="BLR2341 PROTEIN"/>
    <property type="match status" value="1"/>
</dbReference>
<evidence type="ECO:0000313" key="4">
    <source>
        <dbReference type="Proteomes" id="UP001596013"/>
    </source>
</evidence>
<protein>
    <submittedName>
        <fullName evidence="3">Lipid asymmetry maintenance protein MlaB</fullName>
    </submittedName>
</protein>
<dbReference type="EMBL" id="JBHSMK010000005">
    <property type="protein sequence ID" value="MFC5436770.1"/>
    <property type="molecule type" value="Genomic_DNA"/>
</dbReference>
<evidence type="ECO:0000259" key="2">
    <source>
        <dbReference type="PROSITE" id="PS50801"/>
    </source>
</evidence>
<dbReference type="PANTHER" id="PTHR35849:SF2">
    <property type="entry name" value="BLR2341 PROTEIN"/>
    <property type="match status" value="1"/>
</dbReference>
<feature type="compositionally biased region" description="Low complexity" evidence="1">
    <location>
        <begin position="12"/>
        <end position="23"/>
    </location>
</feature>
<dbReference type="InterPro" id="IPR036513">
    <property type="entry name" value="STAS_dom_sf"/>
</dbReference>
<evidence type="ECO:0000313" key="3">
    <source>
        <dbReference type="EMBL" id="MFC5436770.1"/>
    </source>
</evidence>
<proteinExistence type="predicted"/>
<accession>A0ABW0JM04</accession>
<dbReference type="InterPro" id="IPR002645">
    <property type="entry name" value="STAS_dom"/>
</dbReference>
<dbReference type="Gene3D" id="3.30.750.24">
    <property type="entry name" value="STAS domain"/>
    <property type="match status" value="1"/>
</dbReference>
<sequence length="122" mass="12240">MAGKPAARHQGKNAPPAKASAAMPANAGEAAHLLLPADCRMAAQAALKAELLGALGAHAIVLDGGQVERVDTAALQLLVLFRRELDARGGTLGWHGTSDALNEAAGLLGLAQLLNLPAAALA</sequence>
<dbReference type="SUPFAM" id="SSF52091">
    <property type="entry name" value="SpoIIaa-like"/>
    <property type="match status" value="1"/>
</dbReference>
<evidence type="ECO:0000256" key="1">
    <source>
        <dbReference type="SAM" id="MobiDB-lite"/>
    </source>
</evidence>
<organism evidence="3 4">
    <name type="scientific">Rhodanobacter umsongensis</name>
    <dbReference type="NCBI Taxonomy" id="633153"/>
    <lineage>
        <taxon>Bacteria</taxon>
        <taxon>Pseudomonadati</taxon>
        <taxon>Pseudomonadota</taxon>
        <taxon>Gammaproteobacteria</taxon>
        <taxon>Lysobacterales</taxon>
        <taxon>Rhodanobacteraceae</taxon>
        <taxon>Rhodanobacter</taxon>
    </lineage>
</organism>